<dbReference type="PANTHER" id="PTHR10774">
    <property type="entry name" value="EXTENDED SYNAPTOTAGMIN-RELATED"/>
    <property type="match status" value="1"/>
</dbReference>
<gene>
    <name evidence="2" type="primary">106069600</name>
</gene>
<evidence type="ECO:0000259" key="1">
    <source>
        <dbReference type="PROSITE" id="PS50004"/>
    </source>
</evidence>
<name>A0A2C9LIP0_BIOGL</name>
<reference evidence="2" key="1">
    <citation type="submission" date="2020-05" db="UniProtKB">
        <authorList>
            <consortium name="EnsemblMetazoa"/>
        </authorList>
    </citation>
    <scope>IDENTIFICATION</scope>
    <source>
        <strain evidence="2">BB02</strain>
    </source>
</reference>
<dbReference type="InterPro" id="IPR035892">
    <property type="entry name" value="C2_domain_sf"/>
</dbReference>
<dbReference type="InterPro" id="IPR000008">
    <property type="entry name" value="C2_dom"/>
</dbReference>
<dbReference type="InterPro" id="IPR045050">
    <property type="entry name" value="Synaptotagmin_plant"/>
</dbReference>
<dbReference type="SUPFAM" id="SSF49562">
    <property type="entry name" value="C2 domain (Calcium/lipid-binding domain, CaLB)"/>
    <property type="match status" value="1"/>
</dbReference>
<feature type="domain" description="C2" evidence="1">
    <location>
        <begin position="4"/>
        <end position="105"/>
    </location>
</feature>
<dbReference type="EnsemblMetazoa" id="BGLB031374-RA">
    <property type="protein sequence ID" value="BGLB031374-PA"/>
    <property type="gene ID" value="BGLB031374"/>
</dbReference>
<dbReference type="Proteomes" id="UP000076420">
    <property type="component" value="Unassembled WGS sequence"/>
</dbReference>
<evidence type="ECO:0000313" key="3">
    <source>
        <dbReference type="Proteomes" id="UP000076420"/>
    </source>
</evidence>
<dbReference type="AlphaFoldDB" id="A0A2C9LIP0"/>
<protein>
    <recommendedName>
        <fullName evidence="1">C2 domain-containing protein</fullName>
    </recommendedName>
</protein>
<dbReference type="PROSITE" id="PS50004">
    <property type="entry name" value="C2"/>
    <property type="match status" value="1"/>
</dbReference>
<dbReference type="GO" id="GO:0005783">
    <property type="term" value="C:endoplasmic reticulum"/>
    <property type="evidence" value="ECO:0007669"/>
    <property type="project" value="TreeGrafter"/>
</dbReference>
<dbReference type="VEuPathDB" id="VectorBase:BGLAX_038873"/>
<dbReference type="GO" id="GO:0008289">
    <property type="term" value="F:lipid binding"/>
    <property type="evidence" value="ECO:0007669"/>
    <property type="project" value="InterPro"/>
</dbReference>
<dbReference type="VEuPathDB" id="VectorBase:BGLB031374"/>
<sequence>MATDIAFDPFQVFEVFHKHCAILYVKVVRGRRITKGWAKDLVDTPDPYVILTLANSPYSWKKTSVKDNDINPEWQETFTFWLDPEQEHTLGKESLLNYKWFHQCC</sequence>
<dbReference type="PANTHER" id="PTHR10774:SF214">
    <property type="entry name" value="CALCIUM-DEPENDENT LIPID-BINDING (CALB DOMAIN) FAMILY PROTEIN-RELATED"/>
    <property type="match status" value="1"/>
</dbReference>
<evidence type="ECO:0000313" key="2">
    <source>
        <dbReference type="EnsemblMetazoa" id="BGLB031374-PA"/>
    </source>
</evidence>
<organism evidence="2 3">
    <name type="scientific">Biomphalaria glabrata</name>
    <name type="common">Bloodfluke planorb</name>
    <name type="synonym">Freshwater snail</name>
    <dbReference type="NCBI Taxonomy" id="6526"/>
    <lineage>
        <taxon>Eukaryota</taxon>
        <taxon>Metazoa</taxon>
        <taxon>Spiralia</taxon>
        <taxon>Lophotrochozoa</taxon>
        <taxon>Mollusca</taxon>
        <taxon>Gastropoda</taxon>
        <taxon>Heterobranchia</taxon>
        <taxon>Euthyneura</taxon>
        <taxon>Panpulmonata</taxon>
        <taxon>Hygrophila</taxon>
        <taxon>Lymnaeoidea</taxon>
        <taxon>Planorbidae</taxon>
        <taxon>Biomphalaria</taxon>
    </lineage>
</organism>
<dbReference type="Gene3D" id="2.60.40.150">
    <property type="entry name" value="C2 domain"/>
    <property type="match status" value="1"/>
</dbReference>
<accession>A0A2C9LIP0</accession>
<dbReference type="KEGG" id="bgt:106069600"/>
<dbReference type="STRING" id="6526.A0A2C9LIP0"/>
<dbReference type="Pfam" id="PF00168">
    <property type="entry name" value="C2"/>
    <property type="match status" value="1"/>
</dbReference>
<proteinExistence type="predicted"/>